<dbReference type="SUPFAM" id="SSF56112">
    <property type="entry name" value="Protein kinase-like (PK-like)"/>
    <property type="match status" value="1"/>
</dbReference>
<dbReference type="InterPro" id="IPR051678">
    <property type="entry name" value="AGP_Transferase"/>
</dbReference>
<dbReference type="Proteomes" id="UP001185028">
    <property type="component" value="Unassembled WGS sequence"/>
</dbReference>
<name>A0ABU1IUG2_9BACL</name>
<dbReference type="RefSeq" id="WP_188774360.1">
    <property type="nucleotide sequence ID" value="NZ_BMMB01000002.1"/>
</dbReference>
<gene>
    <name evidence="2" type="ORF">JOC58_000774</name>
</gene>
<dbReference type="InterPro" id="IPR002575">
    <property type="entry name" value="Aminoglycoside_PTrfase"/>
</dbReference>
<keyword evidence="3" id="KW-1185">Reference proteome</keyword>
<evidence type="ECO:0000313" key="3">
    <source>
        <dbReference type="Proteomes" id="UP001185028"/>
    </source>
</evidence>
<dbReference type="PANTHER" id="PTHR21310">
    <property type="entry name" value="AMINOGLYCOSIDE PHOSPHOTRANSFERASE-RELATED-RELATED"/>
    <property type="match status" value="1"/>
</dbReference>
<comment type="caution">
    <text evidence="2">The sequence shown here is derived from an EMBL/GenBank/DDBJ whole genome shotgun (WGS) entry which is preliminary data.</text>
</comment>
<dbReference type="EMBL" id="JAVDQH010000002">
    <property type="protein sequence ID" value="MDR6242890.1"/>
    <property type="molecule type" value="Genomic_DNA"/>
</dbReference>
<dbReference type="Gene3D" id="3.90.1200.10">
    <property type="match status" value="1"/>
</dbReference>
<accession>A0ABU1IUG2</accession>
<feature type="domain" description="Aminoglycoside phosphotransferase" evidence="1">
    <location>
        <begin position="34"/>
        <end position="304"/>
    </location>
</feature>
<reference evidence="2 3" key="1">
    <citation type="submission" date="2023-07" db="EMBL/GenBank/DDBJ databases">
        <title>Genomic Encyclopedia of Type Strains, Phase IV (KMG-IV): sequencing the most valuable type-strain genomes for metagenomic binning, comparative biology and taxonomic classification.</title>
        <authorList>
            <person name="Goeker M."/>
        </authorList>
    </citation>
    <scope>NUCLEOTIDE SEQUENCE [LARGE SCALE GENOMIC DNA]</scope>
    <source>
        <strain evidence="2 3">DSM 22170</strain>
    </source>
</reference>
<sequence>MKSINRDWTQIVQSDGQLNRQLAQHVEILYTGLHGLSVQRFWLEDGRSYIYKPLPSGEERFREIRAYLQVMPLLMQLAPAPVYPALIAYAAPADELERLQQSLSNGGWLEPTEPLIHTVCWMIVEDIGVVEHQHSPAVLEQMVDQMAGWHRVEPQYLASLPQTGQKPPLSQAASSLLERWQQVETIVQTLLTSMDDAEASLALSQHSDSTALPWSELAKPLLSALQSDIQHVMKRISAQPAVLLHGDLHAGNYGLNPQGKLIILDWEHSHAGSLFWDLYHLIDLSHPLFPREMTDKLRHLLVKRYWNAGSEVTTAPAHSPHQRAALVDYRNLAAFEYDYLLYAMIYSIWMLLLIQSDLQQQPPIWPHALLLAQQYETKQHLQQCLTAWWTARSEESR</sequence>
<evidence type="ECO:0000259" key="1">
    <source>
        <dbReference type="Pfam" id="PF01636"/>
    </source>
</evidence>
<proteinExistence type="predicted"/>
<dbReference type="InterPro" id="IPR011009">
    <property type="entry name" value="Kinase-like_dom_sf"/>
</dbReference>
<dbReference type="Pfam" id="PF01636">
    <property type="entry name" value="APH"/>
    <property type="match status" value="1"/>
</dbReference>
<evidence type="ECO:0000313" key="2">
    <source>
        <dbReference type="EMBL" id="MDR6242890.1"/>
    </source>
</evidence>
<organism evidence="2 3">
    <name type="scientific">Paenibacillus hunanensis</name>
    <dbReference type="NCBI Taxonomy" id="539262"/>
    <lineage>
        <taxon>Bacteria</taxon>
        <taxon>Bacillati</taxon>
        <taxon>Bacillota</taxon>
        <taxon>Bacilli</taxon>
        <taxon>Bacillales</taxon>
        <taxon>Paenibacillaceae</taxon>
        <taxon>Paenibacillus</taxon>
    </lineage>
</organism>
<protein>
    <submittedName>
        <fullName evidence="2">Thiamine kinase-like enzyme</fullName>
    </submittedName>
</protein>